<organism evidence="1 2">
    <name type="scientific">Eremococcus coleocola ACS-139-V-Col8</name>
    <dbReference type="NCBI Taxonomy" id="908337"/>
    <lineage>
        <taxon>Bacteria</taxon>
        <taxon>Bacillati</taxon>
        <taxon>Bacillota</taxon>
        <taxon>Bacilli</taxon>
        <taxon>Lactobacillales</taxon>
        <taxon>Aerococcaceae</taxon>
        <taxon>Eremococcus</taxon>
    </lineage>
</organism>
<protein>
    <submittedName>
        <fullName evidence="1">Uncharacterized protein</fullName>
    </submittedName>
</protein>
<gene>
    <name evidence="1" type="ORF">HMPREF9257_0443</name>
</gene>
<name>E4KRE3_9LACT</name>
<dbReference type="RefSeq" id="WP_006419047.1">
    <property type="nucleotide sequence ID" value="NZ_AENN01000018.1"/>
</dbReference>
<dbReference type="STRING" id="908337.HMPREF9257_0443"/>
<keyword evidence="2" id="KW-1185">Reference proteome</keyword>
<reference evidence="1 2" key="1">
    <citation type="submission" date="2010-10" db="EMBL/GenBank/DDBJ databases">
        <authorList>
            <person name="Durkin A.S."/>
            <person name="Madupu R."/>
            <person name="Torralba M."/>
            <person name="Gillis M."/>
            <person name="Methe B."/>
            <person name="Sutton G."/>
            <person name="Nelson K.E."/>
        </authorList>
    </citation>
    <scope>NUCLEOTIDE SEQUENCE [LARGE SCALE GENOMIC DNA]</scope>
    <source>
        <strain evidence="1 2">ACS-139-V-Col8</strain>
    </source>
</reference>
<proteinExistence type="predicted"/>
<dbReference type="Proteomes" id="UP000005990">
    <property type="component" value="Unassembled WGS sequence"/>
</dbReference>
<dbReference type="OrthoDB" id="2139151at2"/>
<evidence type="ECO:0000313" key="1">
    <source>
        <dbReference type="EMBL" id="EFR30524.1"/>
    </source>
</evidence>
<dbReference type="AlphaFoldDB" id="E4KRE3"/>
<dbReference type="EMBL" id="AENN01000018">
    <property type="protein sequence ID" value="EFR30524.1"/>
    <property type="molecule type" value="Genomic_DNA"/>
</dbReference>
<sequence length="246" mass="28176">MKSSVSNIVDFKQIPVPTSDLQIEIPSWQAVAQPLIDFAKLDYQKQTGQVIEKLEDHHIAVLDIPANSLADLKKMGSQVFQDRALQKRYYDCILPFILNFYANNTNTVLNDQELTAYTEDYLGQVKAYATKAKLSIEEYGQKVMGMKGSVMDQFKERAKEDFIFKLIAQDLFVNSEKVLSHDDYDAFINQQVLASGADEIDLRQNLSFEEFCQMYPEMHLGQAMADYYMEKIKFVINPQANLGQLL</sequence>
<evidence type="ECO:0000313" key="2">
    <source>
        <dbReference type="Proteomes" id="UP000005990"/>
    </source>
</evidence>
<comment type="caution">
    <text evidence="1">The sequence shown here is derived from an EMBL/GenBank/DDBJ whole genome shotgun (WGS) entry which is preliminary data.</text>
</comment>
<accession>E4KRE3</accession>
<dbReference type="eggNOG" id="ENOG503357A">
    <property type="taxonomic scope" value="Bacteria"/>
</dbReference>